<dbReference type="Proteomes" id="UP001595868">
    <property type="component" value="Unassembled WGS sequence"/>
</dbReference>
<comment type="caution">
    <text evidence="1">The sequence shown here is derived from an EMBL/GenBank/DDBJ whole genome shotgun (WGS) entry which is preliminary data.</text>
</comment>
<dbReference type="RefSeq" id="WP_377551246.1">
    <property type="nucleotide sequence ID" value="NZ_JBHSBN010000026.1"/>
</dbReference>
<gene>
    <name evidence="1" type="ORF">ACFOX0_27350</name>
</gene>
<accession>A0ABV8KUL0</accession>
<reference evidence="2" key="1">
    <citation type="journal article" date="2019" name="Int. J. Syst. Evol. Microbiol.">
        <title>The Global Catalogue of Microorganisms (GCM) 10K type strain sequencing project: providing services to taxonomists for standard genome sequencing and annotation.</title>
        <authorList>
            <consortium name="The Broad Institute Genomics Platform"/>
            <consortium name="The Broad Institute Genome Sequencing Center for Infectious Disease"/>
            <person name="Wu L."/>
            <person name="Ma J."/>
        </authorList>
    </citation>
    <scope>NUCLEOTIDE SEQUENCE [LARGE SCALE GENOMIC DNA]</scope>
    <source>
        <strain evidence="2">2902at01</strain>
    </source>
</reference>
<dbReference type="EMBL" id="JBHSBN010000026">
    <property type="protein sequence ID" value="MFC4109636.1"/>
    <property type="molecule type" value="Genomic_DNA"/>
</dbReference>
<protein>
    <submittedName>
        <fullName evidence="1">Uncharacterized protein</fullName>
    </submittedName>
</protein>
<organism evidence="1 2">
    <name type="scientific">Micromonospora zhanjiangensis</name>
    <dbReference type="NCBI Taxonomy" id="1522057"/>
    <lineage>
        <taxon>Bacteria</taxon>
        <taxon>Bacillati</taxon>
        <taxon>Actinomycetota</taxon>
        <taxon>Actinomycetes</taxon>
        <taxon>Micromonosporales</taxon>
        <taxon>Micromonosporaceae</taxon>
        <taxon>Micromonospora</taxon>
    </lineage>
</organism>
<sequence length="231" mass="25331">MLVGDRCMREFGFTPEPGWKPEGAVPRDITARYGLWDEARAADFGYLPAEVNDGNSGPIRFVGADANSVYFGQVESYQGKPVPAGGCTNKEFEAVFGPKGSLQVDGHLQVNLDQEAITRATQDSRVVPLLASWRACMKSAGWDYKTPQEPFDHWSTRRGADKTRAVVSDEEKRSALADVGCKKSTGLLGTWLAADIAYQKVLVERNAEQLRAYMKALDTVAQRANKIIAEG</sequence>
<proteinExistence type="predicted"/>
<evidence type="ECO:0000313" key="2">
    <source>
        <dbReference type="Proteomes" id="UP001595868"/>
    </source>
</evidence>
<keyword evidence="2" id="KW-1185">Reference proteome</keyword>
<evidence type="ECO:0000313" key="1">
    <source>
        <dbReference type="EMBL" id="MFC4109636.1"/>
    </source>
</evidence>
<name>A0ABV8KUL0_9ACTN</name>